<gene>
    <name evidence="3" type="ordered locus">Fraau_2946</name>
</gene>
<dbReference type="RefSeq" id="WP_014404279.1">
    <property type="nucleotide sequence ID" value="NC_017033.1"/>
</dbReference>
<feature type="chain" id="PRO_5003613415" description="DUF2782 domain-containing protein" evidence="2">
    <location>
        <begin position="21"/>
        <end position="193"/>
    </location>
</feature>
<keyword evidence="2" id="KW-0732">Signal</keyword>
<feature type="compositionally biased region" description="Pro residues" evidence="1">
    <location>
        <begin position="33"/>
        <end position="42"/>
    </location>
</feature>
<dbReference type="HOGENOM" id="CLU_1650406_0_0_6"/>
<feature type="compositionally biased region" description="Low complexity" evidence="1">
    <location>
        <begin position="22"/>
        <end position="32"/>
    </location>
</feature>
<proteinExistence type="predicted"/>
<evidence type="ECO:0000256" key="2">
    <source>
        <dbReference type="SAM" id="SignalP"/>
    </source>
</evidence>
<feature type="compositionally biased region" description="Polar residues" evidence="1">
    <location>
        <begin position="114"/>
        <end position="125"/>
    </location>
</feature>
<feature type="compositionally biased region" description="Polar residues" evidence="1">
    <location>
        <begin position="59"/>
        <end position="69"/>
    </location>
</feature>
<dbReference type="InterPro" id="IPR021357">
    <property type="entry name" value="DUF2782"/>
</dbReference>
<evidence type="ECO:0000313" key="3">
    <source>
        <dbReference type="EMBL" id="AFC87276.1"/>
    </source>
</evidence>
<protein>
    <recommendedName>
        <fullName evidence="5">DUF2782 domain-containing protein</fullName>
    </recommendedName>
</protein>
<accession>H8L221</accession>
<dbReference type="AlphaFoldDB" id="H8L221"/>
<feature type="signal peptide" evidence="2">
    <location>
        <begin position="1"/>
        <end position="20"/>
    </location>
</feature>
<dbReference type="STRING" id="767434.Fraau_2946"/>
<dbReference type="Proteomes" id="UP000005234">
    <property type="component" value="Chromosome"/>
</dbReference>
<name>H8L221_FRAAD</name>
<dbReference type="OrthoDB" id="5296182at2"/>
<dbReference type="EMBL" id="CP003350">
    <property type="protein sequence ID" value="AFC87276.1"/>
    <property type="molecule type" value="Genomic_DNA"/>
</dbReference>
<feature type="region of interest" description="Disordered" evidence="1">
    <location>
        <begin position="174"/>
        <end position="193"/>
    </location>
</feature>
<reference evidence="3" key="1">
    <citation type="submission" date="2012-02" db="EMBL/GenBank/DDBJ databases">
        <title>The complete genome of Frateuria aurantia DSM 6220.</title>
        <authorList>
            <consortium name="US DOE Joint Genome Institute (JGI-PGF)"/>
            <person name="Lucas S."/>
            <person name="Copeland A."/>
            <person name="Lapidus A."/>
            <person name="Glavina del Rio T."/>
            <person name="Dalin E."/>
            <person name="Tice H."/>
            <person name="Bruce D."/>
            <person name="Goodwin L."/>
            <person name="Pitluck S."/>
            <person name="Peters L."/>
            <person name="Ovchinnikova G."/>
            <person name="Teshima H."/>
            <person name="Kyrpides N."/>
            <person name="Mavromatis K."/>
            <person name="Ivanova N."/>
            <person name="Brettin T."/>
            <person name="Detter J.C."/>
            <person name="Han C."/>
            <person name="Larimer F."/>
            <person name="Land M."/>
            <person name="Hauser L."/>
            <person name="Markowitz V."/>
            <person name="Cheng J.-F."/>
            <person name="Hugenholtz P."/>
            <person name="Woyke T."/>
            <person name="Wu D."/>
            <person name="Brambilla E."/>
            <person name="Klenk H.-P."/>
            <person name="Eisen J.A."/>
        </authorList>
    </citation>
    <scope>NUCLEOTIDE SEQUENCE</scope>
    <source>
        <strain evidence="3">DSM 6220</strain>
    </source>
</reference>
<dbReference type="KEGG" id="fau:Fraau_2946"/>
<dbReference type="Gene3D" id="2.20.130.30">
    <property type="entry name" value="Protein of unknown function DUF2782"/>
    <property type="match status" value="1"/>
</dbReference>
<sequence length="193" mass="20166">MRKAALLIAFSGLLAGPALGLAQSASTATSPQFAPPPPPPGMNDPGVDASKPAGKVAASSGSHSSTDMSAITVPRPERGEMSPASLTPTRMGSAPVVRDPAHPDGAPADDQADVQTSKQGENTVQEFRRAGQVYMVVITPRYGPPQTYYVHPRDAATNNGGSNVRPPMYTLFQWGKPQKPVDPNHPDDSDDGD</sequence>
<dbReference type="Pfam" id="PF11191">
    <property type="entry name" value="DUF2782"/>
    <property type="match status" value="1"/>
</dbReference>
<organism evidence="3 4">
    <name type="scientific">Frateuria aurantia (strain ATCC 33424 / DSM 6220 / KCTC 2777 / LMG 1558 / NBRC 3245 / NCIMB 13370)</name>
    <name type="common">Acetobacter aurantius</name>
    <dbReference type="NCBI Taxonomy" id="767434"/>
    <lineage>
        <taxon>Bacteria</taxon>
        <taxon>Pseudomonadati</taxon>
        <taxon>Pseudomonadota</taxon>
        <taxon>Gammaproteobacteria</taxon>
        <taxon>Lysobacterales</taxon>
        <taxon>Rhodanobacteraceae</taxon>
        <taxon>Frateuria</taxon>
    </lineage>
</organism>
<evidence type="ECO:0008006" key="5">
    <source>
        <dbReference type="Google" id="ProtNLM"/>
    </source>
</evidence>
<evidence type="ECO:0000313" key="4">
    <source>
        <dbReference type="Proteomes" id="UP000005234"/>
    </source>
</evidence>
<evidence type="ECO:0000256" key="1">
    <source>
        <dbReference type="SAM" id="MobiDB-lite"/>
    </source>
</evidence>
<feature type="region of interest" description="Disordered" evidence="1">
    <location>
        <begin position="22"/>
        <end position="125"/>
    </location>
</feature>
<keyword evidence="4" id="KW-1185">Reference proteome</keyword>